<comment type="caution">
    <text evidence="2">The sequence shown here is derived from an EMBL/GenBank/DDBJ whole genome shotgun (WGS) entry which is preliminary data.</text>
</comment>
<evidence type="ECO:0000313" key="3">
    <source>
        <dbReference type="Proteomes" id="UP001153269"/>
    </source>
</evidence>
<feature type="region of interest" description="Disordered" evidence="1">
    <location>
        <begin position="1"/>
        <end position="34"/>
    </location>
</feature>
<dbReference type="Proteomes" id="UP001153269">
    <property type="component" value="Unassembled WGS sequence"/>
</dbReference>
<evidence type="ECO:0000313" key="2">
    <source>
        <dbReference type="EMBL" id="CAB1421185.1"/>
    </source>
</evidence>
<gene>
    <name evidence="2" type="ORF">PLEPLA_LOCUS9067</name>
</gene>
<sequence length="117" mass="12396">MWEGRRTGGRWVGGRRSGKRGCGGGGGGGGGGGWECGDLPRIPIDGGNKTFSRGARALLFVYLHHGNAHRSDFYTPTSGEGGTIVHLPRQTFRVRFLNKFEHGGVELSPGAAVDAIF</sequence>
<keyword evidence="3" id="KW-1185">Reference proteome</keyword>
<reference evidence="2" key="1">
    <citation type="submission" date="2020-03" db="EMBL/GenBank/DDBJ databases">
        <authorList>
            <person name="Weist P."/>
        </authorList>
    </citation>
    <scope>NUCLEOTIDE SEQUENCE</scope>
</reference>
<protein>
    <submittedName>
        <fullName evidence="2">Uncharacterized protein</fullName>
    </submittedName>
</protein>
<evidence type="ECO:0000256" key="1">
    <source>
        <dbReference type="SAM" id="MobiDB-lite"/>
    </source>
</evidence>
<name>A0A9N7Y7F9_PLEPL</name>
<feature type="compositionally biased region" description="Gly residues" evidence="1">
    <location>
        <begin position="20"/>
        <end position="34"/>
    </location>
</feature>
<dbReference type="EMBL" id="CADEAL010000509">
    <property type="protein sequence ID" value="CAB1421185.1"/>
    <property type="molecule type" value="Genomic_DNA"/>
</dbReference>
<organism evidence="2 3">
    <name type="scientific">Pleuronectes platessa</name>
    <name type="common">European plaice</name>
    <dbReference type="NCBI Taxonomy" id="8262"/>
    <lineage>
        <taxon>Eukaryota</taxon>
        <taxon>Metazoa</taxon>
        <taxon>Chordata</taxon>
        <taxon>Craniata</taxon>
        <taxon>Vertebrata</taxon>
        <taxon>Euteleostomi</taxon>
        <taxon>Actinopterygii</taxon>
        <taxon>Neopterygii</taxon>
        <taxon>Teleostei</taxon>
        <taxon>Neoteleostei</taxon>
        <taxon>Acanthomorphata</taxon>
        <taxon>Carangaria</taxon>
        <taxon>Pleuronectiformes</taxon>
        <taxon>Pleuronectoidei</taxon>
        <taxon>Pleuronectidae</taxon>
        <taxon>Pleuronectes</taxon>
    </lineage>
</organism>
<dbReference type="AlphaFoldDB" id="A0A9N7Y7F9"/>
<proteinExistence type="predicted"/>
<accession>A0A9N7Y7F9</accession>